<comment type="caution">
    <text evidence="8">The sequence shown here is derived from an EMBL/GenBank/DDBJ whole genome shotgun (WGS) entry which is preliminary data.</text>
</comment>
<organism evidence="8 9">
    <name type="scientific">Bifidobacterium vespertilionis</name>
    <dbReference type="NCBI Taxonomy" id="2562524"/>
    <lineage>
        <taxon>Bacteria</taxon>
        <taxon>Bacillati</taxon>
        <taxon>Actinomycetota</taxon>
        <taxon>Actinomycetes</taxon>
        <taxon>Bifidobacteriales</taxon>
        <taxon>Bifidobacteriaceae</taxon>
        <taxon>Bifidobacterium</taxon>
    </lineage>
</organism>
<dbReference type="InterPro" id="IPR017871">
    <property type="entry name" value="ABC_transporter-like_CS"/>
</dbReference>
<keyword evidence="2" id="KW-0813">Transport</keyword>
<evidence type="ECO:0000313" key="7">
    <source>
        <dbReference type="EMBL" id="KAA8816697.1"/>
    </source>
</evidence>
<name>A0A5J5DZ21_9BIFI</name>
<dbReference type="NCBIfam" id="NF008453">
    <property type="entry name" value="PRK11308.1"/>
    <property type="match status" value="2"/>
</dbReference>
<reference evidence="9 10" key="1">
    <citation type="journal article" date="2019" name="Syst. Appl. Microbiol.">
        <title>Characterization of Bifidobacterium species in feaces of the Egyptian fruit bat: Description of B. vespertilionis sp. nov. and B. rousetti sp. nov.</title>
        <authorList>
            <person name="Modesto M."/>
            <person name="Satti M."/>
            <person name="Watanabe K."/>
            <person name="Puglisi E."/>
            <person name="Morelli L."/>
            <person name="Huang C.-H."/>
            <person name="Liou J.-S."/>
            <person name="Miyashita M."/>
            <person name="Tamura T."/>
            <person name="Saito S."/>
            <person name="Mori K."/>
            <person name="Huang L."/>
            <person name="Sciavilla P."/>
            <person name="Sandri C."/>
            <person name="Spiezio C."/>
            <person name="Vitali F."/>
            <person name="Cavalieri D."/>
            <person name="Perpetuini G."/>
            <person name="Tofalo R."/>
            <person name="Bonetti A."/>
            <person name="Arita M."/>
            <person name="Mattarelli P."/>
        </authorList>
    </citation>
    <scope>NUCLEOTIDE SEQUENCE [LARGE SCALE GENOMIC DNA]</scope>
    <source>
        <strain evidence="7 10">RST16</strain>
        <strain evidence="8 9">RST8</strain>
    </source>
</reference>
<feature type="region of interest" description="Disordered" evidence="5">
    <location>
        <begin position="549"/>
        <end position="573"/>
    </location>
</feature>
<evidence type="ECO:0000259" key="6">
    <source>
        <dbReference type="PROSITE" id="PS50893"/>
    </source>
</evidence>
<protein>
    <submittedName>
        <fullName evidence="8">ABC transporter ATP-binding protein</fullName>
    </submittedName>
</protein>
<dbReference type="Pfam" id="PF00005">
    <property type="entry name" value="ABC_tran"/>
    <property type="match status" value="2"/>
</dbReference>
<accession>A0A5J5DZ21</accession>
<gene>
    <name evidence="8" type="ORF">EM848_10325</name>
    <name evidence="7" type="ORF">EMO90_11330</name>
</gene>
<evidence type="ECO:0000313" key="9">
    <source>
        <dbReference type="Proteomes" id="UP000345527"/>
    </source>
</evidence>
<dbReference type="NCBIfam" id="NF007739">
    <property type="entry name" value="PRK10419.1"/>
    <property type="match status" value="2"/>
</dbReference>
<keyword evidence="3" id="KW-0547">Nucleotide-binding</keyword>
<dbReference type="SMART" id="SM00382">
    <property type="entry name" value="AAA"/>
    <property type="match status" value="2"/>
</dbReference>
<dbReference type="PROSITE" id="PS00211">
    <property type="entry name" value="ABC_TRANSPORTER_1"/>
    <property type="match status" value="2"/>
</dbReference>
<proteinExistence type="inferred from homology"/>
<evidence type="ECO:0000256" key="1">
    <source>
        <dbReference type="ARBA" id="ARBA00005417"/>
    </source>
</evidence>
<dbReference type="PANTHER" id="PTHR43776:SF7">
    <property type="entry name" value="D,D-DIPEPTIDE TRANSPORT ATP-BINDING PROTEIN DDPF-RELATED"/>
    <property type="match status" value="1"/>
</dbReference>
<dbReference type="RefSeq" id="WP_150354848.1">
    <property type="nucleotide sequence ID" value="NZ_RZNZ01000021.1"/>
</dbReference>
<dbReference type="InterPro" id="IPR027417">
    <property type="entry name" value="P-loop_NTPase"/>
</dbReference>
<feature type="domain" description="ABC transporter" evidence="6">
    <location>
        <begin position="295"/>
        <end position="539"/>
    </location>
</feature>
<dbReference type="Gene3D" id="3.40.50.300">
    <property type="entry name" value="P-loop containing nucleotide triphosphate hydrolases"/>
    <property type="match status" value="2"/>
</dbReference>
<evidence type="ECO:0000313" key="8">
    <source>
        <dbReference type="EMBL" id="KAA8821779.1"/>
    </source>
</evidence>
<dbReference type="Pfam" id="PF08352">
    <property type="entry name" value="oligo_HPY"/>
    <property type="match status" value="2"/>
</dbReference>
<evidence type="ECO:0000313" key="10">
    <source>
        <dbReference type="Proteomes" id="UP000374630"/>
    </source>
</evidence>
<dbReference type="GO" id="GO:0005524">
    <property type="term" value="F:ATP binding"/>
    <property type="evidence" value="ECO:0007669"/>
    <property type="project" value="UniProtKB-KW"/>
</dbReference>
<comment type="similarity">
    <text evidence="1">Belongs to the ABC transporter superfamily.</text>
</comment>
<dbReference type="CDD" id="cd03257">
    <property type="entry name" value="ABC_NikE_OppD_transporters"/>
    <property type="match status" value="2"/>
</dbReference>
<dbReference type="GO" id="GO:0016887">
    <property type="term" value="F:ATP hydrolysis activity"/>
    <property type="evidence" value="ECO:0007669"/>
    <property type="project" value="InterPro"/>
</dbReference>
<dbReference type="AlphaFoldDB" id="A0A5J5DZ21"/>
<dbReference type="InterPro" id="IPR003593">
    <property type="entry name" value="AAA+_ATPase"/>
</dbReference>
<dbReference type="Proteomes" id="UP000374630">
    <property type="component" value="Unassembled WGS sequence"/>
</dbReference>
<keyword evidence="10" id="KW-1185">Reference proteome</keyword>
<evidence type="ECO:0000256" key="3">
    <source>
        <dbReference type="ARBA" id="ARBA00022741"/>
    </source>
</evidence>
<evidence type="ECO:0000256" key="5">
    <source>
        <dbReference type="SAM" id="MobiDB-lite"/>
    </source>
</evidence>
<sequence>MTDATEHAETPALSVRDLDVVFTAEYSGDSDVHAVDHLSFDAHAGEVLAIVGESGSGKSVTVQALLGLLPQYASVTGTLSTADERTFDLSDPAQLRDLRGTHVAMVFQDPYASLDPVFTIGRQLAEAVAVAEPSLDRKRVRDRVNELLDDVRLGDVEGIAGKYPHELSGGQLQRIMIAMALAEHPQVLLADEPTTALDATVQQEVLDLLYSVCHDLNIATIIITHDMGVVADIADRVLVMHYGRFVEHGTVDEVFRAPKEEYTQKLLAAVPSADGTDHVPESKSGEPFDDVKPLLDVNHLTVSYRDRSGKVKEVVHDVGFSIRPHEVLALVGQSGSGKSTIARSLLGLNPLTQGKVLIDGKDIFALRRRERRAVQARFGIVFQSPSESLNPRLTIGDIIAEPLRFVGHMNRKDSRNRALELLDTVHLPADVIDRYPSELSGGQRQRVAIARAIALNPSLLIADEPTSALDVSVQAEILDLLRGLQRRIGFACLFISHDLPLVRSFSDRVIVLHNGNVVESGDTDELFTHPHQDYTRNLILSAPVANPRIQRARRSERSNSPSNHPIPSKGTIK</sequence>
<dbReference type="GO" id="GO:0055085">
    <property type="term" value="P:transmembrane transport"/>
    <property type="evidence" value="ECO:0007669"/>
    <property type="project" value="UniProtKB-ARBA"/>
</dbReference>
<dbReference type="EMBL" id="RZNZ01000021">
    <property type="protein sequence ID" value="KAA8816697.1"/>
    <property type="molecule type" value="Genomic_DNA"/>
</dbReference>
<dbReference type="OrthoDB" id="4008250at2"/>
<keyword evidence="4 8" id="KW-0067">ATP-binding</keyword>
<dbReference type="PANTHER" id="PTHR43776">
    <property type="entry name" value="TRANSPORT ATP-BINDING PROTEIN"/>
    <property type="match status" value="1"/>
</dbReference>
<dbReference type="SUPFAM" id="SSF52540">
    <property type="entry name" value="P-loop containing nucleoside triphosphate hydrolases"/>
    <property type="match status" value="2"/>
</dbReference>
<dbReference type="GO" id="GO:0015833">
    <property type="term" value="P:peptide transport"/>
    <property type="evidence" value="ECO:0007669"/>
    <property type="project" value="InterPro"/>
</dbReference>
<feature type="domain" description="ABC transporter" evidence="6">
    <location>
        <begin position="15"/>
        <end position="267"/>
    </location>
</feature>
<evidence type="ECO:0000256" key="2">
    <source>
        <dbReference type="ARBA" id="ARBA00022448"/>
    </source>
</evidence>
<dbReference type="InterPro" id="IPR050319">
    <property type="entry name" value="ABC_transp_ATP-bind"/>
</dbReference>
<dbReference type="InterPro" id="IPR013563">
    <property type="entry name" value="Oligopep_ABC_C"/>
</dbReference>
<dbReference type="EMBL" id="RZOA01000025">
    <property type="protein sequence ID" value="KAA8821779.1"/>
    <property type="molecule type" value="Genomic_DNA"/>
</dbReference>
<dbReference type="Proteomes" id="UP000345527">
    <property type="component" value="Unassembled WGS sequence"/>
</dbReference>
<dbReference type="PROSITE" id="PS50893">
    <property type="entry name" value="ABC_TRANSPORTER_2"/>
    <property type="match status" value="2"/>
</dbReference>
<dbReference type="InterPro" id="IPR003439">
    <property type="entry name" value="ABC_transporter-like_ATP-bd"/>
</dbReference>
<evidence type="ECO:0000256" key="4">
    <source>
        <dbReference type="ARBA" id="ARBA00022840"/>
    </source>
</evidence>